<dbReference type="EMBL" id="UOEQ01000156">
    <property type="protein sequence ID" value="VAW17953.1"/>
    <property type="molecule type" value="Genomic_DNA"/>
</dbReference>
<dbReference type="InterPro" id="IPR018062">
    <property type="entry name" value="HTH_AraC-typ_CS"/>
</dbReference>
<dbReference type="InterPro" id="IPR029062">
    <property type="entry name" value="Class_I_gatase-like"/>
</dbReference>
<dbReference type="InterPro" id="IPR009057">
    <property type="entry name" value="Homeodomain-like_sf"/>
</dbReference>
<dbReference type="PANTHER" id="PTHR43280:SF2">
    <property type="entry name" value="HTH-TYPE TRANSCRIPTIONAL REGULATOR EXSA"/>
    <property type="match status" value="1"/>
</dbReference>
<dbReference type="PANTHER" id="PTHR43280">
    <property type="entry name" value="ARAC-FAMILY TRANSCRIPTIONAL REGULATOR"/>
    <property type="match status" value="1"/>
</dbReference>
<keyword evidence="1" id="KW-0805">Transcription regulation</keyword>
<proteinExistence type="predicted"/>
<organism evidence="5">
    <name type="scientific">hydrothermal vent metagenome</name>
    <dbReference type="NCBI Taxonomy" id="652676"/>
    <lineage>
        <taxon>unclassified sequences</taxon>
        <taxon>metagenomes</taxon>
        <taxon>ecological metagenomes</taxon>
    </lineage>
</organism>
<feature type="domain" description="HTH araC/xylS-type" evidence="4">
    <location>
        <begin position="237"/>
        <end position="338"/>
    </location>
</feature>
<dbReference type="SUPFAM" id="SSF46689">
    <property type="entry name" value="Homeodomain-like"/>
    <property type="match status" value="2"/>
</dbReference>
<sequence>MSHQRDYDFLKPKKPRSKVKPLLRIGIVPVPNFTLGALSDLVEFLRYAADERDYSQQIYCRWSLLSHNSDKILSSCGFEIVPTEEFCDPTEFDYVIILGGLLHSPIKIPGEIYDYIAEVERADIPLIGLGTGQFLLAELGLLNGRKCAVHFTNEMTLRKLFPEIIPVTDEPYIRDGQFITCSGGFSTLSLAMALVSEHCGNSRSRKALHYLMAGRDISEIHGSAAKIEMFELSCDDDTVTAAISIMHQKSLEFTTIDEIAQKLGTNKRQLSRLFNKHLKMPPAEYWRNSRLKTARRAVLNTDNSIAQIAYECGFADSSHLVRWFKKYFGKTPTQMRRIHLDIGIS</sequence>
<evidence type="ECO:0000256" key="1">
    <source>
        <dbReference type="ARBA" id="ARBA00023015"/>
    </source>
</evidence>
<dbReference type="CDD" id="cd03136">
    <property type="entry name" value="GATase1_AraC_ArgR_like"/>
    <property type="match status" value="1"/>
</dbReference>
<dbReference type="GO" id="GO:0043565">
    <property type="term" value="F:sequence-specific DNA binding"/>
    <property type="evidence" value="ECO:0007669"/>
    <property type="project" value="InterPro"/>
</dbReference>
<gene>
    <name evidence="5" type="ORF">MNBD_ALPHA11-5</name>
</gene>
<evidence type="ECO:0000313" key="5">
    <source>
        <dbReference type="EMBL" id="VAW17953.1"/>
    </source>
</evidence>
<dbReference type="Pfam" id="PF12833">
    <property type="entry name" value="HTH_18"/>
    <property type="match status" value="1"/>
</dbReference>
<dbReference type="Pfam" id="PF01965">
    <property type="entry name" value="DJ-1_PfpI"/>
    <property type="match status" value="1"/>
</dbReference>
<evidence type="ECO:0000259" key="4">
    <source>
        <dbReference type="PROSITE" id="PS01124"/>
    </source>
</evidence>
<reference evidence="5" key="1">
    <citation type="submission" date="2018-06" db="EMBL/GenBank/DDBJ databases">
        <authorList>
            <person name="Zhirakovskaya E."/>
        </authorList>
    </citation>
    <scope>NUCLEOTIDE SEQUENCE</scope>
</reference>
<evidence type="ECO:0000256" key="3">
    <source>
        <dbReference type="ARBA" id="ARBA00023163"/>
    </source>
</evidence>
<evidence type="ECO:0000256" key="2">
    <source>
        <dbReference type="ARBA" id="ARBA00023125"/>
    </source>
</evidence>
<dbReference type="PROSITE" id="PS00041">
    <property type="entry name" value="HTH_ARAC_FAMILY_1"/>
    <property type="match status" value="1"/>
</dbReference>
<accession>A0A3B0TNZ9</accession>
<dbReference type="Gene3D" id="3.40.50.880">
    <property type="match status" value="1"/>
</dbReference>
<name>A0A3B0TNZ9_9ZZZZ</name>
<dbReference type="SMART" id="SM00342">
    <property type="entry name" value="HTH_ARAC"/>
    <property type="match status" value="1"/>
</dbReference>
<dbReference type="InterPro" id="IPR002818">
    <property type="entry name" value="DJ-1/PfpI"/>
</dbReference>
<keyword evidence="2" id="KW-0238">DNA-binding</keyword>
<dbReference type="PROSITE" id="PS01124">
    <property type="entry name" value="HTH_ARAC_FAMILY_2"/>
    <property type="match status" value="1"/>
</dbReference>
<dbReference type="AlphaFoldDB" id="A0A3B0TNZ9"/>
<protein>
    <submittedName>
        <fullName evidence="5">Transcriptional regulator, AraC family</fullName>
    </submittedName>
</protein>
<dbReference type="Gene3D" id="1.10.10.60">
    <property type="entry name" value="Homeodomain-like"/>
    <property type="match status" value="1"/>
</dbReference>
<keyword evidence="3" id="KW-0804">Transcription</keyword>
<dbReference type="GO" id="GO:0003700">
    <property type="term" value="F:DNA-binding transcription factor activity"/>
    <property type="evidence" value="ECO:0007669"/>
    <property type="project" value="InterPro"/>
</dbReference>
<dbReference type="SUPFAM" id="SSF52317">
    <property type="entry name" value="Class I glutamine amidotransferase-like"/>
    <property type="match status" value="1"/>
</dbReference>
<dbReference type="InterPro" id="IPR018060">
    <property type="entry name" value="HTH_AraC"/>
</dbReference>